<keyword evidence="2" id="KW-1185">Reference proteome</keyword>
<gene>
    <name evidence="1" type="ORF">JMN32_13130</name>
</gene>
<dbReference type="SUPFAM" id="SSF48371">
    <property type="entry name" value="ARM repeat"/>
    <property type="match status" value="1"/>
</dbReference>
<dbReference type="Proteomes" id="UP000614216">
    <property type="component" value="Unassembled WGS sequence"/>
</dbReference>
<evidence type="ECO:0000313" key="2">
    <source>
        <dbReference type="Proteomes" id="UP000614216"/>
    </source>
</evidence>
<reference evidence="1" key="1">
    <citation type="submission" date="2021-01" db="EMBL/GenBank/DDBJ databases">
        <title>Fulvivirga kasyanovii gen. nov., sp nov., a novel member of the phylum Bacteroidetes isolated from seawater in a mussel farm.</title>
        <authorList>
            <person name="Zhao L.-H."/>
            <person name="Wang Z.-J."/>
        </authorList>
    </citation>
    <scope>NUCLEOTIDE SEQUENCE</scope>
    <source>
        <strain evidence="1">29W222</strain>
    </source>
</reference>
<comment type="caution">
    <text evidence="1">The sequence shown here is derived from an EMBL/GenBank/DDBJ whole genome shotgun (WGS) entry which is preliminary data.</text>
</comment>
<evidence type="ECO:0000313" key="1">
    <source>
        <dbReference type="EMBL" id="MBL6447259.1"/>
    </source>
</evidence>
<organism evidence="1 2">
    <name type="scientific">Fulvivirga marina</name>
    <dbReference type="NCBI Taxonomy" id="2494733"/>
    <lineage>
        <taxon>Bacteria</taxon>
        <taxon>Pseudomonadati</taxon>
        <taxon>Bacteroidota</taxon>
        <taxon>Cytophagia</taxon>
        <taxon>Cytophagales</taxon>
        <taxon>Fulvivirgaceae</taxon>
        <taxon>Fulvivirga</taxon>
    </lineage>
</organism>
<dbReference type="AlphaFoldDB" id="A0A937KCD5"/>
<dbReference type="InterPro" id="IPR011989">
    <property type="entry name" value="ARM-like"/>
</dbReference>
<dbReference type="InterPro" id="IPR016024">
    <property type="entry name" value="ARM-type_fold"/>
</dbReference>
<protein>
    <submittedName>
        <fullName evidence="1">Uncharacterized protein</fullName>
    </submittedName>
</protein>
<sequence length="172" mass="19604">MNIREELLKEHSKPNAIRIAQYIANDATRFDVLMKLFLGDEYRITQRAAQVMSICVDNSPQLIRPYLRQLVLNLRNDIHDAVKRNSLRVLQNIELPPSLHGDMVDIGFEILTSGDEPVAIKVFAMTVLANICQKEPDLKNELQIVIEDQMPYGSAGFISRGNKVLKRLQQYG</sequence>
<dbReference type="RefSeq" id="WP_202856779.1">
    <property type="nucleotide sequence ID" value="NZ_JAEUGD010000042.1"/>
</dbReference>
<name>A0A937KCD5_9BACT</name>
<dbReference type="Gene3D" id="1.25.10.10">
    <property type="entry name" value="Leucine-rich Repeat Variant"/>
    <property type="match status" value="1"/>
</dbReference>
<dbReference type="EMBL" id="JAEUGD010000042">
    <property type="protein sequence ID" value="MBL6447259.1"/>
    <property type="molecule type" value="Genomic_DNA"/>
</dbReference>
<accession>A0A937KCD5</accession>
<proteinExistence type="predicted"/>